<dbReference type="GO" id="GO:0005524">
    <property type="term" value="F:ATP binding"/>
    <property type="evidence" value="ECO:0007669"/>
    <property type="project" value="UniProtKB-KW"/>
</dbReference>
<feature type="active site" evidence="1">
    <location>
        <position position="179"/>
    </location>
</feature>
<dbReference type="Gene3D" id="1.10.3290.10">
    <property type="entry name" value="Fido-like domain"/>
    <property type="match status" value="1"/>
</dbReference>
<keyword evidence="2" id="KW-0067">ATP-binding</keyword>
<dbReference type="InterPro" id="IPR049514">
    <property type="entry name" value="Fic-like_C"/>
</dbReference>
<name>A0A0H2ZCI9_PSEAB</name>
<feature type="domain" description="Fido" evidence="4">
    <location>
        <begin position="100"/>
        <end position="242"/>
    </location>
</feature>
<evidence type="ECO:0000313" key="5">
    <source>
        <dbReference type="EMBL" id="ABJ11957.1"/>
    </source>
</evidence>
<gene>
    <name evidence="5" type="ordered locus">PA14_28800</name>
</gene>
<dbReference type="InterPro" id="IPR003812">
    <property type="entry name" value="Fido"/>
</dbReference>
<dbReference type="HOGENOM" id="CLU_047250_0_0_6"/>
<dbReference type="Pfam" id="PF21247">
    <property type="entry name" value="Fic-like_C"/>
    <property type="match status" value="1"/>
</dbReference>
<reference evidence="5 6" key="1">
    <citation type="journal article" date="2006" name="Genome Biol.">
        <title>Genomic analysis reveals that Pseudomonas aeruginosa virulence is combinatorial.</title>
        <authorList>
            <person name="Lee D.G."/>
            <person name="Urbach J.M."/>
            <person name="Wu G."/>
            <person name="Liberati N.T."/>
            <person name="Feinbaum R.L."/>
            <person name="Miyata S."/>
            <person name="Diggins L.T."/>
            <person name="He J."/>
            <person name="Saucier M."/>
            <person name="Deziel E."/>
            <person name="Friedman L."/>
            <person name="Li L."/>
            <person name="Grills G."/>
            <person name="Montgomery K."/>
            <person name="Kucherlapati R."/>
            <person name="Rahme L.G."/>
            <person name="Ausubel F.M."/>
        </authorList>
    </citation>
    <scope>NUCLEOTIDE SEQUENCE [LARGE SCALE GENOMIC DNA]</scope>
    <source>
        <strain evidence="5 6">UCBPP-PA14</strain>
    </source>
</reference>
<dbReference type="RefSeq" id="WP_003138847.1">
    <property type="nucleotide sequence ID" value="NC_008463.1"/>
</dbReference>
<dbReference type="InterPro" id="IPR036597">
    <property type="entry name" value="Fido-like_dom_sf"/>
</dbReference>
<evidence type="ECO:0000313" key="6">
    <source>
        <dbReference type="Proteomes" id="UP000000653"/>
    </source>
</evidence>
<evidence type="ECO:0000256" key="1">
    <source>
        <dbReference type="PIRSR" id="PIRSR640198-1"/>
    </source>
</evidence>
<sequence>MRKYQPPLTLTPRMLALAAEIGERVGHLSALHEGALTPQLRRGNRIRTIQASLAIENNTLSVEQVTAVLDGKRVLGLPREIQEVRNAFSAYEVMPEWQPSLRDDLLAAHALLMHGLIDDAGSYRRGGVGIYRGERLLHMAPPANRVPQLMDDLLAWLSRCELHPLIASCVFHYEFEFIHPFADGNGRMGRLWQTLILSQWRAVLAYLPVESVIREQQDAYYEALAVSDKAAEAAPFVEFMLAALRQALLEGVSGDQVSDQVSDQVARLLQALPPGEALKASELMQRLGLAHRPTFSNNYLKPALVAGLIEMTDPASPRSPAQKYRRTGFSK</sequence>
<dbReference type="AlphaFoldDB" id="A0A0H2ZCI9"/>
<feature type="site" description="Important for autoinhibition of adenylyltransferase activity" evidence="3">
    <location>
        <position position="56"/>
    </location>
</feature>
<evidence type="ECO:0000256" key="2">
    <source>
        <dbReference type="PIRSR" id="PIRSR640198-2"/>
    </source>
</evidence>
<organism evidence="5 6">
    <name type="scientific">Pseudomonas aeruginosa (strain UCBPP-PA14)</name>
    <dbReference type="NCBI Taxonomy" id="208963"/>
    <lineage>
        <taxon>Bacteria</taxon>
        <taxon>Pseudomonadati</taxon>
        <taxon>Pseudomonadota</taxon>
        <taxon>Gammaproteobacteria</taxon>
        <taxon>Pseudomonadales</taxon>
        <taxon>Pseudomonadaceae</taxon>
        <taxon>Pseudomonas</taxon>
    </lineage>
</organism>
<accession>A0A0H2ZCI9</accession>
<dbReference type="KEGG" id="pau:PA14_28800"/>
<proteinExistence type="predicted"/>
<evidence type="ECO:0000256" key="3">
    <source>
        <dbReference type="PIRSR" id="PIRSR640198-3"/>
    </source>
</evidence>
<dbReference type="EMBL" id="CP000438">
    <property type="protein sequence ID" value="ABJ11957.1"/>
    <property type="molecule type" value="Genomic_DNA"/>
</dbReference>
<evidence type="ECO:0000259" key="4">
    <source>
        <dbReference type="PROSITE" id="PS51459"/>
    </source>
</evidence>
<protein>
    <recommendedName>
        <fullName evidence="4">Fido domain-containing protein</fullName>
    </recommendedName>
</protein>
<dbReference type="Pfam" id="PF02661">
    <property type="entry name" value="Fic"/>
    <property type="match status" value="1"/>
</dbReference>
<dbReference type="Proteomes" id="UP000000653">
    <property type="component" value="Chromosome"/>
</dbReference>
<feature type="binding site" evidence="2">
    <location>
        <begin position="220"/>
        <end position="221"/>
    </location>
    <ligand>
        <name>ATP</name>
        <dbReference type="ChEBI" id="CHEBI:30616"/>
    </ligand>
</feature>
<feature type="binding site" evidence="2">
    <location>
        <begin position="183"/>
        <end position="190"/>
    </location>
    <ligand>
        <name>ATP</name>
        <dbReference type="ChEBI" id="CHEBI:30616"/>
    </ligand>
</feature>
<dbReference type="SUPFAM" id="SSF140931">
    <property type="entry name" value="Fic-like"/>
    <property type="match status" value="1"/>
</dbReference>
<dbReference type="BioCyc" id="PAER208963:G1G74-2410-MONOMER"/>
<keyword evidence="2" id="KW-0547">Nucleotide-binding</keyword>
<dbReference type="PROSITE" id="PS51459">
    <property type="entry name" value="FIDO"/>
    <property type="match status" value="1"/>
</dbReference>